<accession>A0A914EAZ8</accession>
<comment type="similarity">
    <text evidence="11">Belongs to the ligand-gated ion channel (TC 1.A.9) family.</text>
</comment>
<evidence type="ECO:0000256" key="5">
    <source>
        <dbReference type="ARBA" id="ARBA00022692"/>
    </source>
</evidence>
<protein>
    <submittedName>
        <fullName evidence="16">Uncharacterized protein</fullName>
    </submittedName>
</protein>
<dbReference type="InterPro" id="IPR018000">
    <property type="entry name" value="Neurotransmitter_ion_chnl_CS"/>
</dbReference>
<feature type="region of interest" description="Disordered" evidence="12">
    <location>
        <begin position="103"/>
        <end position="138"/>
    </location>
</feature>
<evidence type="ECO:0000256" key="2">
    <source>
        <dbReference type="ARBA" id="ARBA00004236"/>
    </source>
</evidence>
<dbReference type="InterPro" id="IPR036719">
    <property type="entry name" value="Neuro-gated_channel_TM_sf"/>
</dbReference>
<reference evidence="16" key="1">
    <citation type="submission" date="2022-11" db="UniProtKB">
        <authorList>
            <consortium name="WormBaseParasite"/>
        </authorList>
    </citation>
    <scope>IDENTIFICATION</scope>
</reference>
<keyword evidence="7 11" id="KW-1133">Transmembrane helix</keyword>
<keyword evidence="3 11" id="KW-0813">Transport</keyword>
<evidence type="ECO:0000313" key="16">
    <source>
        <dbReference type="WBParaSite" id="ACRNAN_scaffold6550.g17430.t1"/>
    </source>
</evidence>
<keyword evidence="15" id="KW-1185">Reference proteome</keyword>
<evidence type="ECO:0000256" key="4">
    <source>
        <dbReference type="ARBA" id="ARBA00022475"/>
    </source>
</evidence>
<dbReference type="InterPro" id="IPR006202">
    <property type="entry name" value="Neur_chan_lig-bd"/>
</dbReference>
<dbReference type="AlphaFoldDB" id="A0A914EAZ8"/>
<dbReference type="CDD" id="cd19049">
    <property type="entry name" value="LGIC_TM_anion"/>
    <property type="match status" value="1"/>
</dbReference>
<evidence type="ECO:0000256" key="9">
    <source>
        <dbReference type="ARBA" id="ARBA00023136"/>
    </source>
</evidence>
<evidence type="ECO:0000256" key="8">
    <source>
        <dbReference type="ARBA" id="ARBA00023065"/>
    </source>
</evidence>
<evidence type="ECO:0000256" key="1">
    <source>
        <dbReference type="ARBA" id="ARBA00004141"/>
    </source>
</evidence>
<feature type="transmembrane region" description="Helical" evidence="11">
    <location>
        <begin position="454"/>
        <end position="476"/>
    </location>
</feature>
<dbReference type="Gene3D" id="1.20.58.390">
    <property type="entry name" value="Neurotransmitter-gated ion-channel transmembrane domain"/>
    <property type="match status" value="1"/>
</dbReference>
<dbReference type="GO" id="GO:0005886">
    <property type="term" value="C:plasma membrane"/>
    <property type="evidence" value="ECO:0007669"/>
    <property type="project" value="UniProtKB-SubCell"/>
</dbReference>
<dbReference type="InterPro" id="IPR006201">
    <property type="entry name" value="Neur_channel"/>
</dbReference>
<dbReference type="Gene3D" id="2.70.170.10">
    <property type="entry name" value="Neurotransmitter-gated ion-channel ligand-binding domain"/>
    <property type="match status" value="1"/>
</dbReference>
<dbReference type="PRINTS" id="PR00252">
    <property type="entry name" value="NRIONCHANNEL"/>
</dbReference>
<evidence type="ECO:0000256" key="12">
    <source>
        <dbReference type="SAM" id="MobiDB-lite"/>
    </source>
</evidence>
<dbReference type="WBParaSite" id="ACRNAN_scaffold6550.g17430.t1">
    <property type="protein sequence ID" value="ACRNAN_scaffold6550.g17430.t1"/>
    <property type="gene ID" value="ACRNAN_scaffold6550.g17430"/>
</dbReference>
<dbReference type="InterPro" id="IPR038050">
    <property type="entry name" value="Neuro_actylchol_rec"/>
</dbReference>
<evidence type="ECO:0000256" key="6">
    <source>
        <dbReference type="ARBA" id="ARBA00022729"/>
    </source>
</evidence>
<proteinExistence type="inferred from homology"/>
<keyword evidence="9 11" id="KW-0472">Membrane</keyword>
<dbReference type="InterPro" id="IPR006029">
    <property type="entry name" value="Neurotrans-gated_channel_TM"/>
</dbReference>
<dbReference type="GO" id="GO:0004888">
    <property type="term" value="F:transmembrane signaling receptor activity"/>
    <property type="evidence" value="ECO:0007669"/>
    <property type="project" value="InterPro"/>
</dbReference>
<evidence type="ECO:0000256" key="11">
    <source>
        <dbReference type="RuleBase" id="RU000687"/>
    </source>
</evidence>
<feature type="compositionally biased region" description="Basic and acidic residues" evidence="12">
    <location>
        <begin position="103"/>
        <end position="126"/>
    </location>
</feature>
<organism evidence="15 16">
    <name type="scientific">Acrobeloides nanus</name>
    <dbReference type="NCBI Taxonomy" id="290746"/>
    <lineage>
        <taxon>Eukaryota</taxon>
        <taxon>Metazoa</taxon>
        <taxon>Ecdysozoa</taxon>
        <taxon>Nematoda</taxon>
        <taxon>Chromadorea</taxon>
        <taxon>Rhabditida</taxon>
        <taxon>Tylenchina</taxon>
        <taxon>Cephalobomorpha</taxon>
        <taxon>Cephaloboidea</taxon>
        <taxon>Cephalobidae</taxon>
        <taxon>Acrobeloides</taxon>
    </lineage>
</organism>
<keyword evidence="10 11" id="KW-0407">Ion channel</keyword>
<evidence type="ECO:0000259" key="13">
    <source>
        <dbReference type="Pfam" id="PF02931"/>
    </source>
</evidence>
<dbReference type="PANTHER" id="PTHR18945">
    <property type="entry name" value="NEUROTRANSMITTER GATED ION CHANNEL"/>
    <property type="match status" value="1"/>
</dbReference>
<dbReference type="CDD" id="cd18987">
    <property type="entry name" value="LGIC_ECD_anion"/>
    <property type="match status" value="1"/>
</dbReference>
<dbReference type="GO" id="GO:0005230">
    <property type="term" value="F:extracellular ligand-gated monoatomic ion channel activity"/>
    <property type="evidence" value="ECO:0007669"/>
    <property type="project" value="InterPro"/>
</dbReference>
<comment type="caution">
    <text evidence="11">Lacks conserved residue(s) required for the propagation of feature annotation.</text>
</comment>
<dbReference type="PROSITE" id="PS00236">
    <property type="entry name" value="NEUROTR_ION_CHANNEL"/>
    <property type="match status" value="1"/>
</dbReference>
<keyword evidence="5 11" id="KW-0812">Transmembrane</keyword>
<dbReference type="Pfam" id="PF02931">
    <property type="entry name" value="Neur_chan_LBD"/>
    <property type="match status" value="1"/>
</dbReference>
<dbReference type="Pfam" id="PF02932">
    <property type="entry name" value="Neur_chan_memb"/>
    <property type="match status" value="1"/>
</dbReference>
<sequence>MAPPTESPIHMVPPTESPIHMVPPTESPIHMVPPTESPIHMVPPTESPIHMVPPTESPIHMVPPTESPIHMVPPTESTIHMVPPTESPIQTTEDPLINIPVKLEEQEKPVEVQEEPEKEKKGKDKDKDEEEDGPIGIDLASLDKEDIIKIESTMKNDTELDNMIRRFEKMAKTGQKPFSSTFILPILKKVKYDPRSAPIIVEDQVVNVRMGIHVQSISNFELATMDYDMDMWLRMTWRDPRLAHGYSAPILISEETFLKRFWRPDPFFANSRDALFHRVTFLNFYMYIFPGGEMFFEARLYLKPKCQLVLCNYPHDSQICELKISSMAFTSNAVQFQWFSKIQDAIRFNQNVQLPDLYITDYGKSECDGTRKSGNFTCIEAQFHMKRNLGFHLAQTYIPTTTCVFFSWISVWMPEEFVKGRVFISLTVFLTLSAESSAAKENLPKVSYVKAIDIWFGFVSIFVFFTMIQALVVIALEQQSKTK</sequence>
<name>A0A914EAZ8_9BILA</name>
<keyword evidence="8 11" id="KW-0406">Ion transport</keyword>
<dbReference type="SUPFAM" id="SSF63712">
    <property type="entry name" value="Nicotinic receptor ligand binding domain-like"/>
    <property type="match status" value="1"/>
</dbReference>
<evidence type="ECO:0000256" key="10">
    <source>
        <dbReference type="ARBA" id="ARBA00023303"/>
    </source>
</evidence>
<feature type="domain" description="Neurotransmitter-gated ion-channel transmembrane" evidence="14">
    <location>
        <begin position="396"/>
        <end position="481"/>
    </location>
</feature>
<dbReference type="InterPro" id="IPR036734">
    <property type="entry name" value="Neur_chan_lig-bd_sf"/>
</dbReference>
<keyword evidence="4" id="KW-1003">Cell membrane</keyword>
<dbReference type="PRINTS" id="PR00253">
    <property type="entry name" value="GABAARECEPTR"/>
</dbReference>
<dbReference type="Proteomes" id="UP000887540">
    <property type="component" value="Unplaced"/>
</dbReference>
<dbReference type="SUPFAM" id="SSF90112">
    <property type="entry name" value="Neurotransmitter-gated ion-channel transmembrane pore"/>
    <property type="match status" value="1"/>
</dbReference>
<feature type="domain" description="Neurotransmitter-gated ion-channel ligand-binding" evidence="13">
    <location>
        <begin position="189"/>
        <end position="388"/>
    </location>
</feature>
<evidence type="ECO:0000259" key="14">
    <source>
        <dbReference type="Pfam" id="PF02932"/>
    </source>
</evidence>
<evidence type="ECO:0000256" key="3">
    <source>
        <dbReference type="ARBA" id="ARBA00022448"/>
    </source>
</evidence>
<keyword evidence="6" id="KW-0732">Signal</keyword>
<evidence type="ECO:0000256" key="7">
    <source>
        <dbReference type="ARBA" id="ARBA00022989"/>
    </source>
</evidence>
<evidence type="ECO:0000313" key="15">
    <source>
        <dbReference type="Proteomes" id="UP000887540"/>
    </source>
</evidence>
<comment type="subcellular location">
    <subcellularLocation>
        <location evidence="2">Cell membrane</location>
    </subcellularLocation>
    <subcellularLocation>
        <location evidence="1">Membrane</location>
        <topology evidence="1">Multi-pass membrane protein</topology>
    </subcellularLocation>
</comment>
<dbReference type="InterPro" id="IPR006028">
    <property type="entry name" value="GABAA/Glycine_rcpt"/>
</dbReference>